<name>A0A6J4PS35_9ACTN</name>
<dbReference type="Gene3D" id="3.90.79.10">
    <property type="entry name" value="Nucleoside Triphosphate Pyrophosphohydrolase"/>
    <property type="match status" value="1"/>
</dbReference>
<dbReference type="Pfam" id="PF00293">
    <property type="entry name" value="NUDIX"/>
    <property type="match status" value="1"/>
</dbReference>
<evidence type="ECO:0000256" key="3">
    <source>
        <dbReference type="RuleBase" id="RU003476"/>
    </source>
</evidence>
<comment type="similarity">
    <text evidence="1 3">Belongs to the Nudix hydrolase family.</text>
</comment>
<dbReference type="PRINTS" id="PR00502">
    <property type="entry name" value="NUDIXFAMILY"/>
</dbReference>
<gene>
    <name evidence="5" type="ORF">AVDCRST_MAG78-1032</name>
</gene>
<dbReference type="PROSITE" id="PS51462">
    <property type="entry name" value="NUDIX"/>
    <property type="match status" value="1"/>
</dbReference>
<dbReference type="PANTHER" id="PTHR43736:SF1">
    <property type="entry name" value="DIHYDRONEOPTERIN TRIPHOSPHATE DIPHOSPHATASE"/>
    <property type="match status" value="1"/>
</dbReference>
<dbReference type="InterPro" id="IPR015797">
    <property type="entry name" value="NUDIX_hydrolase-like_dom_sf"/>
</dbReference>
<dbReference type="InterPro" id="IPR020084">
    <property type="entry name" value="NUDIX_hydrolase_CS"/>
</dbReference>
<organism evidence="5">
    <name type="scientific">uncultured Rubrobacteraceae bacterium</name>
    <dbReference type="NCBI Taxonomy" id="349277"/>
    <lineage>
        <taxon>Bacteria</taxon>
        <taxon>Bacillati</taxon>
        <taxon>Actinomycetota</taxon>
        <taxon>Rubrobacteria</taxon>
        <taxon>Rubrobacterales</taxon>
        <taxon>Rubrobacteraceae</taxon>
        <taxon>environmental samples</taxon>
    </lineage>
</organism>
<keyword evidence="2 3" id="KW-0378">Hydrolase</keyword>
<evidence type="ECO:0000256" key="2">
    <source>
        <dbReference type="ARBA" id="ARBA00022801"/>
    </source>
</evidence>
<feature type="domain" description="Nudix hydrolase" evidence="4">
    <location>
        <begin position="4"/>
        <end position="134"/>
    </location>
</feature>
<dbReference type="InterPro" id="IPR000086">
    <property type="entry name" value="NUDIX_hydrolase_dom"/>
</dbReference>
<proteinExistence type="inferred from homology"/>
<dbReference type="PANTHER" id="PTHR43736">
    <property type="entry name" value="ADP-RIBOSE PYROPHOSPHATASE"/>
    <property type="match status" value="1"/>
</dbReference>
<dbReference type="CDD" id="cd18873">
    <property type="entry name" value="NUDIX_NadM_like"/>
    <property type="match status" value="1"/>
</dbReference>
<reference evidence="5" key="1">
    <citation type="submission" date="2020-02" db="EMBL/GenBank/DDBJ databases">
        <authorList>
            <person name="Meier V. D."/>
        </authorList>
    </citation>
    <scope>NUCLEOTIDE SEQUENCE</scope>
    <source>
        <strain evidence="5">AVDCRST_MAG78</strain>
    </source>
</reference>
<dbReference type="EC" id="3.6.1.22" evidence="5"/>
<evidence type="ECO:0000259" key="4">
    <source>
        <dbReference type="PROSITE" id="PS51462"/>
    </source>
</evidence>
<sequence length="138" mass="14711">MAGPETPKLMVDVVVPSEEGSILLIRRASDPYEGRWALPGGFVEVGETLEDAAAREAEEETGLSVEIVRLVGVYSDPDRDPRGHNVSCAYLARVREGEPEAASDAAEVSFLDPSTVELAFDHEKIVADALSGGAPPTY</sequence>
<dbReference type="EMBL" id="CADCVB010000079">
    <property type="protein sequence ID" value="CAA9420729.1"/>
    <property type="molecule type" value="Genomic_DNA"/>
</dbReference>
<accession>A0A6J4PS35</accession>
<dbReference type="InterPro" id="IPR020476">
    <property type="entry name" value="Nudix_hydrolase"/>
</dbReference>
<protein>
    <submittedName>
        <fullName evidence="5">NADH pyrophosphatase, decaps 5'-NAD modified RNA</fullName>
        <ecNumber evidence="5">3.6.1.22</ecNumber>
    </submittedName>
</protein>
<evidence type="ECO:0000313" key="5">
    <source>
        <dbReference type="EMBL" id="CAA9420729.1"/>
    </source>
</evidence>
<dbReference type="PROSITE" id="PS00893">
    <property type="entry name" value="NUDIX_BOX"/>
    <property type="match status" value="1"/>
</dbReference>
<evidence type="ECO:0000256" key="1">
    <source>
        <dbReference type="ARBA" id="ARBA00005582"/>
    </source>
</evidence>
<dbReference type="AlphaFoldDB" id="A0A6J4PS35"/>
<dbReference type="SUPFAM" id="SSF55811">
    <property type="entry name" value="Nudix"/>
    <property type="match status" value="1"/>
</dbReference>
<dbReference type="GO" id="GO:0016787">
    <property type="term" value="F:hydrolase activity"/>
    <property type="evidence" value="ECO:0007669"/>
    <property type="project" value="UniProtKB-KW"/>
</dbReference>